<reference evidence="7 8" key="1">
    <citation type="submission" date="2018-08" db="EMBL/GenBank/DDBJ databases">
        <title>Aphanomyces genome sequencing and annotation.</title>
        <authorList>
            <person name="Minardi D."/>
            <person name="Oidtmann B."/>
            <person name="Van Der Giezen M."/>
            <person name="Studholme D.J."/>
        </authorList>
    </citation>
    <scope>NUCLEOTIDE SEQUENCE [LARGE SCALE GENOMIC DNA]</scope>
    <source>
        <strain evidence="6 7">Da</strain>
        <strain evidence="5 8">Sv</strain>
    </source>
</reference>
<dbReference type="Proteomes" id="UP000285712">
    <property type="component" value="Unassembled WGS sequence"/>
</dbReference>
<dbReference type="GO" id="GO:0006511">
    <property type="term" value="P:ubiquitin-dependent protein catabolic process"/>
    <property type="evidence" value="ECO:0007669"/>
    <property type="project" value="TreeGrafter"/>
</dbReference>
<dbReference type="PANTHER" id="PTHR22765:SF434">
    <property type="entry name" value="GB|AAD18119.1-RELATED"/>
    <property type="match status" value="1"/>
</dbReference>
<proteinExistence type="predicted"/>
<dbReference type="Gene3D" id="3.30.1520.10">
    <property type="entry name" value="Phox-like domain"/>
    <property type="match status" value="1"/>
</dbReference>
<keyword evidence="1" id="KW-0863">Zinc-finger</keyword>
<dbReference type="SUPFAM" id="SSF64268">
    <property type="entry name" value="PX domain"/>
    <property type="match status" value="1"/>
</dbReference>
<dbReference type="GO" id="GO:0035091">
    <property type="term" value="F:phosphatidylinositol binding"/>
    <property type="evidence" value="ECO:0007669"/>
    <property type="project" value="InterPro"/>
</dbReference>
<evidence type="ECO:0000313" key="6">
    <source>
        <dbReference type="EMBL" id="RHZ27388.1"/>
    </source>
</evidence>
<dbReference type="EMBL" id="QUTH01002160">
    <property type="protein sequence ID" value="RHZ27388.1"/>
    <property type="molecule type" value="Genomic_DNA"/>
</dbReference>
<dbReference type="EMBL" id="QUTG01002088">
    <property type="protein sequence ID" value="RHY97677.1"/>
    <property type="molecule type" value="Genomic_DNA"/>
</dbReference>
<dbReference type="AlphaFoldDB" id="A0A3R6YXQ4"/>
<comment type="caution">
    <text evidence="6">The sequence shown here is derived from an EMBL/GenBank/DDBJ whole genome shotgun (WGS) entry which is preliminary data.</text>
</comment>
<evidence type="ECO:0000313" key="8">
    <source>
        <dbReference type="Proteomes" id="UP000285712"/>
    </source>
</evidence>
<evidence type="ECO:0000313" key="5">
    <source>
        <dbReference type="EMBL" id="RHY97677.1"/>
    </source>
</evidence>
<feature type="chain" id="PRO_5036343376" description="RING-type domain-containing protein" evidence="3">
    <location>
        <begin position="19"/>
        <end position="407"/>
    </location>
</feature>
<dbReference type="InterPro" id="IPR001841">
    <property type="entry name" value="Znf_RING"/>
</dbReference>
<dbReference type="InterPro" id="IPR036871">
    <property type="entry name" value="PX_dom_sf"/>
</dbReference>
<keyword evidence="1" id="KW-0479">Metal-binding</keyword>
<dbReference type="InterPro" id="IPR051826">
    <property type="entry name" value="E3_ubiquitin-ligase_domain"/>
</dbReference>
<evidence type="ECO:0000256" key="1">
    <source>
        <dbReference type="PROSITE-ProRule" id="PRU00175"/>
    </source>
</evidence>
<feature type="region of interest" description="Disordered" evidence="2">
    <location>
        <begin position="18"/>
        <end position="40"/>
    </location>
</feature>
<keyword evidence="1" id="KW-0862">Zinc</keyword>
<evidence type="ECO:0000259" key="4">
    <source>
        <dbReference type="PROSITE" id="PS50089"/>
    </source>
</evidence>
<organism evidence="6 7">
    <name type="scientific">Aphanomyces astaci</name>
    <name type="common">Crayfish plague agent</name>
    <dbReference type="NCBI Taxonomy" id="112090"/>
    <lineage>
        <taxon>Eukaryota</taxon>
        <taxon>Sar</taxon>
        <taxon>Stramenopiles</taxon>
        <taxon>Oomycota</taxon>
        <taxon>Saprolegniomycetes</taxon>
        <taxon>Saprolegniales</taxon>
        <taxon>Verrucalvaceae</taxon>
        <taxon>Aphanomyces</taxon>
    </lineage>
</organism>
<dbReference type="InterPro" id="IPR013083">
    <property type="entry name" value="Znf_RING/FYVE/PHD"/>
</dbReference>
<evidence type="ECO:0000256" key="3">
    <source>
        <dbReference type="SAM" id="SignalP"/>
    </source>
</evidence>
<dbReference type="SMART" id="SM00184">
    <property type="entry name" value="RING"/>
    <property type="match status" value="2"/>
</dbReference>
<dbReference type="GO" id="GO:0008270">
    <property type="term" value="F:zinc ion binding"/>
    <property type="evidence" value="ECO:0007669"/>
    <property type="project" value="UniProtKB-KW"/>
</dbReference>
<accession>A0A3R6YXQ4</accession>
<dbReference type="GO" id="GO:0061630">
    <property type="term" value="F:ubiquitin protein ligase activity"/>
    <property type="evidence" value="ECO:0007669"/>
    <property type="project" value="TreeGrafter"/>
</dbReference>
<dbReference type="Gene3D" id="3.30.40.10">
    <property type="entry name" value="Zinc/RING finger domain, C3HC4 (zinc finger)"/>
    <property type="match status" value="2"/>
</dbReference>
<feature type="domain" description="RING-type" evidence="4">
    <location>
        <begin position="351"/>
        <end position="395"/>
    </location>
</feature>
<dbReference type="VEuPathDB" id="FungiDB:H257_01331"/>
<evidence type="ECO:0000256" key="2">
    <source>
        <dbReference type="SAM" id="MobiDB-lite"/>
    </source>
</evidence>
<gene>
    <name evidence="5" type="ORF">DYB35_005614</name>
    <name evidence="6" type="ORF">DYB37_007864</name>
</gene>
<feature type="signal peptide" evidence="3">
    <location>
        <begin position="1"/>
        <end position="18"/>
    </location>
</feature>
<dbReference type="PROSITE" id="PS50089">
    <property type="entry name" value="ZF_RING_2"/>
    <property type="match status" value="2"/>
</dbReference>
<feature type="domain" description="RING-type" evidence="4">
    <location>
        <begin position="238"/>
        <end position="281"/>
    </location>
</feature>
<dbReference type="PANTHER" id="PTHR22765">
    <property type="entry name" value="RING FINGER AND PROTEASE ASSOCIATED DOMAIN-CONTAINING"/>
    <property type="match status" value="1"/>
</dbReference>
<name>A0A3R6YXQ4_APHAT</name>
<evidence type="ECO:0000313" key="7">
    <source>
        <dbReference type="Proteomes" id="UP000285430"/>
    </source>
</evidence>
<keyword evidence="3" id="KW-0732">Signal</keyword>
<dbReference type="Pfam" id="PF13639">
    <property type="entry name" value="zf-RING_2"/>
    <property type="match status" value="2"/>
</dbReference>
<dbReference type="Proteomes" id="UP000285430">
    <property type="component" value="Unassembled WGS sequence"/>
</dbReference>
<sequence length="407" mass="46262">MLCTTLLYVAVQTPKTSAMDATPTNTSSNDDNQEIPSDHWTTVPTFMPQVQPAALVIKMGFNRVFQYQPVTHYVFSMQCPATHTWWVIRKRYSECDAMRKSLLRLLKTTSRDANLANVTRLLQKVADMSTFPGKHLRDDDDDIRAERLVGLRKFSTLLVAIRLSSMVLAVQTPVPPSLFVYYINHMYHDLSDFLQVPEPQVHQELHHVIGKISPHIPPSVTKPANVQSANEGTTDVICAICLDGVDRGAQEVLELVQCGHTFHKECVGGWLKDHCTCPLCRTMSFDEEFMVEYVTQQVLLKSRHDLLYLLNKARFQFDLFRQQDAAASLSPIPPSHPHHYHHDALDQHIACAVCMDDLTGRDHHPDTLELECGHAFHRRCIYGWLGDHTTCPICRRLSHYGHLPPTP</sequence>
<protein>
    <recommendedName>
        <fullName evidence="4">RING-type domain-containing protein</fullName>
    </recommendedName>
</protein>
<dbReference type="SUPFAM" id="SSF57850">
    <property type="entry name" value="RING/U-box"/>
    <property type="match status" value="2"/>
</dbReference>